<gene>
    <name evidence="1" type="ORF">QW060_06900</name>
</gene>
<dbReference type="EMBL" id="JAUFQU010000001">
    <property type="protein sequence ID" value="MDN3706858.1"/>
    <property type="molecule type" value="Genomic_DNA"/>
</dbReference>
<dbReference type="Proteomes" id="UP001242368">
    <property type="component" value="Unassembled WGS sequence"/>
</dbReference>
<dbReference type="RefSeq" id="WP_290362909.1">
    <property type="nucleotide sequence ID" value="NZ_JAUFQU010000001.1"/>
</dbReference>
<proteinExistence type="predicted"/>
<keyword evidence="2" id="KW-1185">Reference proteome</keyword>
<evidence type="ECO:0000313" key="2">
    <source>
        <dbReference type="Proteomes" id="UP001242368"/>
    </source>
</evidence>
<comment type="caution">
    <text evidence="1">The sequence shown here is derived from an EMBL/GenBank/DDBJ whole genome shotgun (WGS) entry which is preliminary data.</text>
</comment>
<organism evidence="1 2">
    <name type="scientific">Paenimyroides ceti</name>
    <dbReference type="NCBI Taxonomy" id="395087"/>
    <lineage>
        <taxon>Bacteria</taxon>
        <taxon>Pseudomonadati</taxon>
        <taxon>Bacteroidota</taxon>
        <taxon>Flavobacteriia</taxon>
        <taxon>Flavobacteriales</taxon>
        <taxon>Flavobacteriaceae</taxon>
        <taxon>Paenimyroides</taxon>
    </lineage>
</organism>
<accession>A0ABT8CQS8</accession>
<name>A0ABT8CQS8_9FLAO</name>
<sequence length="151" mass="16127">MLASLLVVGVLTFSCGSDDGAATPGPGGEGKNIKLTITINGVVPDDYLSFVTVGSALNDPMQSTIWKVNGVTQTNETSVSLNKDSFTGSTKTYVIESVTPLRMAIVGMEFLAFGTRSYTFSYKAEVNGQVVKEENNVTVSDGNNYSHDYTY</sequence>
<protein>
    <submittedName>
        <fullName evidence="1">Uncharacterized protein</fullName>
    </submittedName>
</protein>
<evidence type="ECO:0000313" key="1">
    <source>
        <dbReference type="EMBL" id="MDN3706858.1"/>
    </source>
</evidence>
<reference evidence="2" key="1">
    <citation type="journal article" date="2019" name="Int. J. Syst. Evol. Microbiol.">
        <title>The Global Catalogue of Microorganisms (GCM) 10K type strain sequencing project: providing services to taxonomists for standard genome sequencing and annotation.</title>
        <authorList>
            <consortium name="The Broad Institute Genomics Platform"/>
            <consortium name="The Broad Institute Genome Sequencing Center for Infectious Disease"/>
            <person name="Wu L."/>
            <person name="Ma J."/>
        </authorList>
    </citation>
    <scope>NUCLEOTIDE SEQUENCE [LARGE SCALE GENOMIC DNA]</scope>
    <source>
        <strain evidence="2">CECT 7184</strain>
    </source>
</reference>